<organism evidence="3 4">
    <name type="scientific">Methylobacterium cerastii</name>
    <dbReference type="NCBI Taxonomy" id="932741"/>
    <lineage>
        <taxon>Bacteria</taxon>
        <taxon>Pseudomonadati</taxon>
        <taxon>Pseudomonadota</taxon>
        <taxon>Alphaproteobacteria</taxon>
        <taxon>Hyphomicrobiales</taxon>
        <taxon>Methylobacteriaceae</taxon>
        <taxon>Methylobacterium</taxon>
    </lineage>
</organism>
<sequence>MRCWSALCLAPVLAFASFPLAGAPASAQEPLFLRIRPADAPPPAIGSGGADAAVAAARAAREAVWERSTVRANIAIASVCTGCLGRPPAPTPLRPERPRPAAPPEGARTAPAPADPSPDAVAGLAGDPTSTRGDP</sequence>
<accession>A0ABQ4QH83</accession>
<feature type="compositionally biased region" description="Low complexity" evidence="1">
    <location>
        <begin position="104"/>
        <end position="120"/>
    </location>
</feature>
<proteinExistence type="predicted"/>
<feature type="region of interest" description="Disordered" evidence="1">
    <location>
        <begin position="83"/>
        <end position="135"/>
    </location>
</feature>
<feature type="chain" id="PRO_5047479441" evidence="2">
    <location>
        <begin position="22"/>
        <end position="135"/>
    </location>
</feature>
<comment type="caution">
    <text evidence="3">The sequence shown here is derived from an EMBL/GenBank/DDBJ whole genome shotgun (WGS) entry which is preliminary data.</text>
</comment>
<evidence type="ECO:0000256" key="2">
    <source>
        <dbReference type="SAM" id="SignalP"/>
    </source>
</evidence>
<gene>
    <name evidence="3" type="ORF">AFCDBAGC_1985</name>
</gene>
<feature type="signal peptide" evidence="2">
    <location>
        <begin position="1"/>
        <end position="21"/>
    </location>
</feature>
<keyword evidence="4" id="KW-1185">Reference proteome</keyword>
<evidence type="ECO:0000256" key="1">
    <source>
        <dbReference type="SAM" id="MobiDB-lite"/>
    </source>
</evidence>
<protein>
    <submittedName>
        <fullName evidence="3">Uncharacterized protein</fullName>
    </submittedName>
</protein>
<dbReference type="RefSeq" id="WP_147829667.1">
    <property type="nucleotide sequence ID" value="NZ_BPQG01000029.1"/>
</dbReference>
<reference evidence="3 4" key="1">
    <citation type="journal article" date="2021" name="Front. Microbiol.">
        <title>Comprehensive Comparative Genomics and Phenotyping of Methylobacterium Species.</title>
        <authorList>
            <person name="Alessa O."/>
            <person name="Ogura Y."/>
            <person name="Fujitani Y."/>
            <person name="Takami H."/>
            <person name="Hayashi T."/>
            <person name="Sahin N."/>
            <person name="Tani A."/>
        </authorList>
    </citation>
    <scope>NUCLEOTIDE SEQUENCE [LARGE SCALE GENOMIC DNA]</scope>
    <source>
        <strain evidence="3 4">DSM 23679</strain>
    </source>
</reference>
<evidence type="ECO:0000313" key="3">
    <source>
        <dbReference type="EMBL" id="GJD44121.1"/>
    </source>
</evidence>
<dbReference type="Proteomes" id="UP001055117">
    <property type="component" value="Unassembled WGS sequence"/>
</dbReference>
<evidence type="ECO:0000313" key="4">
    <source>
        <dbReference type="Proteomes" id="UP001055117"/>
    </source>
</evidence>
<dbReference type="EMBL" id="BPQG01000029">
    <property type="protein sequence ID" value="GJD44121.1"/>
    <property type="molecule type" value="Genomic_DNA"/>
</dbReference>
<name>A0ABQ4QH83_9HYPH</name>
<keyword evidence="2" id="KW-0732">Signal</keyword>